<dbReference type="InterPro" id="IPR025662">
    <property type="entry name" value="Sigma_54_int_dom_ATP-bd_1"/>
</dbReference>
<evidence type="ECO:0000256" key="1">
    <source>
        <dbReference type="RuleBase" id="RU004560"/>
    </source>
</evidence>
<gene>
    <name evidence="3" type="ORF">BOX15_Mlig027469g1</name>
</gene>
<feature type="non-terminal residue" evidence="3">
    <location>
        <position position="1"/>
    </location>
</feature>
<sequence>LASLNATMALAEKSFKLIQTLSKQIPSIGLKYSFWDDTFPKPSSKTKFAMEKLNQKLVLCIQRTTTFLEDIAAIGLSPFQAINLIYSLFPKSYTVSAILQVLWERNEFPKYIVIGALCRNGSLLQIDGEEHETIAPDTIVEVFEGFVVYGFTNDDADPSQAQSTSITAFASNGQTKDCNWDEFKRLVQAEATNSDSRTTALFRLNNIANQKQTHLNQQISSVLAALYETRATLRILVTIIADELLKDAIFLCNILTAVMQVTENKYIINHQLLKSSYRDAEKLSKLVLRQASIDWLPELRAFLSVLRHIDGVGKSIECTDCRLECQVRLLFPKHAPKPLAVEAFLEQFDMQLMLKMLSSKLSTLHNFQIANQRRKDFIFSWKVIHEEMEHFDCRFCILKDQRAVLSSIDSFLIPVTVEVGSVSSDCIELLFRKPSVDSADNPVIGVLVTWRCATSNRIDEIECNFDDSQMIMLNLKALLPKTKYSVSYSTVRELGYGELVNLEPVETLETDAPTISSAKAISPFAIQVKLQKGKSSGQSSDHVGYQVRVTDGVSGALICDRNFESTDTVVAVPIYGNGDYLVTAASLYSDKTAGKPSDPYAVKADYSTQEVAKYTALQFSQVADQDSKSVPAVYELQMDRTMNDVANQVRGMEYRGCSDYYACQQSEEKVIMIVGETGSGKTTLINSMVNYLFGVNYDDEFRMRIVADPKEKELSQSQSASQTQWVTSYTFHRHEGSRHPFTFTLVDTPGFGDTEGIVNDQKIVDRIRAFFSAPGGIDHLDAVGFVVPSSVSRLTPTQRYVFDSILSLFGRDVGGSIYILVTFADANEPPVLESLKEAKIPYNMHIKFNNSAVFAKKSQGGSMAGSFNKLFWDMGMESFKDFFQHVQGMQAKSLTLTKDVLQARERLQVKIVAIKTQIDLSLGVLNRLEAEIDVIKRHSADIKRNKDFTYSVEEEKAVHVDIPAGTYITNCLTCNRTCHYPCKIPEDKDKSKCAAMTDGKCHVCPGACDWTMHRNMPYRIEIQSQVVTKTSQELKARYQDASGKMITAKQLVQQVYEDYLAKKSTLVGLIVECKECIDKLKEIALKPDPLSEVDYIDKLIESERMNRRPGYAKRMQQLQDIRELAACTGSLRDDTILNSIVDNEKRVYERYQKYINKPIVSAVKKKIHQFHNWMSSKFR</sequence>
<dbReference type="SUPFAM" id="SSF52540">
    <property type="entry name" value="P-loop containing nucleoside triphosphate hydrolases"/>
    <property type="match status" value="1"/>
</dbReference>
<dbReference type="InterPro" id="IPR003961">
    <property type="entry name" value="FN3_dom"/>
</dbReference>
<organism evidence="3 4">
    <name type="scientific">Macrostomum lignano</name>
    <dbReference type="NCBI Taxonomy" id="282301"/>
    <lineage>
        <taxon>Eukaryota</taxon>
        <taxon>Metazoa</taxon>
        <taxon>Spiralia</taxon>
        <taxon>Lophotrochozoa</taxon>
        <taxon>Platyhelminthes</taxon>
        <taxon>Rhabditophora</taxon>
        <taxon>Macrostomorpha</taxon>
        <taxon>Macrostomida</taxon>
        <taxon>Macrostomidae</taxon>
        <taxon>Macrostomum</taxon>
    </lineage>
</organism>
<evidence type="ECO:0000313" key="4">
    <source>
        <dbReference type="Proteomes" id="UP000215902"/>
    </source>
</evidence>
<dbReference type="InterPro" id="IPR030379">
    <property type="entry name" value="G_SEPTIN_dom"/>
</dbReference>
<keyword evidence="1" id="KW-0342">GTP-binding</keyword>
<evidence type="ECO:0000259" key="2">
    <source>
        <dbReference type="PROSITE" id="PS50853"/>
    </source>
</evidence>
<name>A0A267GHM3_9PLAT</name>
<keyword evidence="4" id="KW-1185">Reference proteome</keyword>
<dbReference type="STRING" id="282301.A0A267GHM3"/>
<comment type="caution">
    <text evidence="3">The sequence shown here is derived from an EMBL/GenBank/DDBJ whole genome shotgun (WGS) entry which is preliminary data.</text>
</comment>
<reference evidence="3 4" key="1">
    <citation type="submission" date="2017-06" db="EMBL/GenBank/DDBJ databases">
        <title>A platform for efficient transgenesis in Macrostomum lignano, a flatworm model organism for stem cell research.</title>
        <authorList>
            <person name="Berezikov E."/>
        </authorList>
    </citation>
    <scope>NUCLEOTIDE SEQUENCE [LARGE SCALE GENOMIC DNA]</scope>
    <source>
        <strain evidence="3">DV1</strain>
        <tissue evidence="3">Whole organism</tissue>
    </source>
</reference>
<dbReference type="PROSITE" id="PS50853">
    <property type="entry name" value="FN3"/>
    <property type="match status" value="1"/>
</dbReference>
<accession>A0A267GHM3</accession>
<dbReference type="SUPFAM" id="SSF49265">
    <property type="entry name" value="Fibronectin type III"/>
    <property type="match status" value="1"/>
</dbReference>
<dbReference type="GO" id="GO:0005525">
    <property type="term" value="F:GTP binding"/>
    <property type="evidence" value="ECO:0007669"/>
    <property type="project" value="UniProtKB-KW"/>
</dbReference>
<protein>
    <recommendedName>
        <fullName evidence="2">Fibronectin type-III domain-containing protein</fullName>
    </recommendedName>
</protein>
<dbReference type="AlphaFoldDB" id="A0A267GHM3"/>
<dbReference type="OrthoDB" id="8954335at2759"/>
<evidence type="ECO:0000313" key="3">
    <source>
        <dbReference type="EMBL" id="PAA84769.1"/>
    </source>
</evidence>
<dbReference type="InterPro" id="IPR036116">
    <property type="entry name" value="FN3_sf"/>
</dbReference>
<dbReference type="EMBL" id="NIVC01000362">
    <property type="protein sequence ID" value="PAA84769.1"/>
    <property type="molecule type" value="Genomic_DNA"/>
</dbReference>
<dbReference type="PANTHER" id="PTHR32046">
    <property type="entry name" value="G DOMAIN-CONTAINING PROTEIN"/>
    <property type="match status" value="1"/>
</dbReference>
<dbReference type="CDD" id="cd00063">
    <property type="entry name" value="FN3"/>
    <property type="match status" value="1"/>
</dbReference>
<dbReference type="Pfam" id="PF00735">
    <property type="entry name" value="Septin"/>
    <property type="match status" value="1"/>
</dbReference>
<feature type="domain" description="Fibronectin type-III" evidence="2">
    <location>
        <begin position="413"/>
        <end position="510"/>
    </location>
</feature>
<dbReference type="PROSITE" id="PS00675">
    <property type="entry name" value="SIGMA54_INTERACT_1"/>
    <property type="match status" value="1"/>
</dbReference>
<comment type="similarity">
    <text evidence="1">Belongs to the TRAFAC class TrmE-Era-EngA-EngB-Septin-like GTPase superfamily. Septin GTPase family.</text>
</comment>
<dbReference type="Proteomes" id="UP000215902">
    <property type="component" value="Unassembled WGS sequence"/>
</dbReference>
<dbReference type="PANTHER" id="PTHR32046:SF14">
    <property type="match status" value="1"/>
</dbReference>
<dbReference type="InterPro" id="IPR027417">
    <property type="entry name" value="P-loop_NTPase"/>
</dbReference>
<dbReference type="Gene3D" id="3.40.50.300">
    <property type="entry name" value="P-loop containing nucleotide triphosphate hydrolases"/>
    <property type="match status" value="1"/>
</dbReference>
<proteinExistence type="inferred from homology"/>
<keyword evidence="1" id="KW-0547">Nucleotide-binding</keyword>